<dbReference type="InterPro" id="IPR001965">
    <property type="entry name" value="Znf_PHD"/>
</dbReference>
<sequence>MKEGLRSSSLLVKPEKDKVDSVSKRGEDATTNDEKEKRGTVLTATDLNYVKDSMASCPERKIEGKESGSKYVECEAADAQVNGNANDNSNADTNTGRSKLGGERRGRKRRVESSECKSDMENKGLVTISTDLESVKDSSVSSPERKLEGKESGSEHVECREDGNSGADVNADTNADTTKGRPNTGGARRGRKVRRVESSECNGDKGKEGIDFFKVDSSSVKDSLISSPERKIEGKESGSKHVECGEDANTSANRPDMDADANANASCGTNTGRPKIGGAKRGRKRRAQGSECIGDDGVDKKKFKEMSLDGKAEVVGRILRSRTTAMSGGVKAVDGGPSGGIMDGERKKESDRSGKKIFDVEKDGSAWSIDRPRKKSKGRRGRPPKVQGKNWALNVIGDKQEKEMGSKKNGHQPKAEKFIKGSKFANDGKHKKLTSHSHQAVKNMIPKQLKRNKDNDREGEKSAIRRKSEGQLLREQIMVILKSAGWTIEYRPRKSKEYSDAVYVSPKGRAYWSVTLAYRVLMEQVEKGKDDSKAISSFTPIPEEVFSKLYRIRKMKKVRDMELKRQWKGGSKTGKGVKEKKLAKNKNATENIGSSSDKEKPSSSVKPSGKSSKKGTKAKLLHCEQDNSSAKSHRRMPRSNREEKQNRRRCALLVRSSKKGLDLDSEGYIPYDGKLSLLSWMIDLGTVPPSGTVQCMNHRRTGVMLEGRITRDGIHCRCCDEILSISKFETHAGIEGSQPFQKIYLESGISLLQCLQDSWSKQEESKCIRFHFIDVDGDDPNDDTCNICGDGGDLICCDGCPSTFHQSCLNIQKFPSGDWHCVYCSCKFCGMVCENTCQRDDKEDIPVSTLLTCCLCEEKYHQLCVQEKDAIQVDSNCASFCGKKCQELFEQLQVLLGVKHEMDEGFSWTLIQCSDVSRDISLSSVPPKVVCNSKLAVALSIMDECFLPIVDQRSGINMIHNVVYSCGSNFNRLNYSGFLTAILERGDEIISAASIRIHGNQLAEMPFIGTRHIYRRQGMFRRLLNAIELALCSLNVEKLVIPAISELVETWTSVFGFKPLEESNKKEMKYMNMIVFPGTDMLQKPLLKHQFAEGNMFPTAVLKSAELRTKLHEGTSDSDMGCSNGSDSNISREFILHHAHGTDDVAAAESGSQLPDGSLHEASAITSETVNFGESATNKRGLVDLGVMKDNQELEDKAIGDLEASGSDAHELDGRRTTEEINKCEDAHSNSINVPPDAVEWNSKLDHNSTCGVESKSFTVSHIGSDAVNYEGKALHSSEDGKGEEAVGCELTGEVSAFKHDFNSLDEDSVHRSAEIMIATQNVDPVHGSKVSGENFVGQDSEATSMVSPDAKYELQLHNDSHDVVVHPTLPYHQRTQEVANEFHAHFPDDNCPNSSCQRDVLETHEPKVVALVDSSCLPPCRAFPDATTESFPQTSCTSNRLFRSSKFESGVDKNNISGVKASALARPVGVTCQTSCEVSEDGIHDLKEEFTAAQTDSISLDEDSLPNRPQVSAKSSEQSESSSQVDDKSVTLCDSEPLCNSSSSPGVTRLCTSGSCNACGIPEVGSCRLLKSGKMC</sequence>
<dbReference type="InterPro" id="IPR054292">
    <property type="entry name" value="DUF7028"/>
</dbReference>
<dbReference type="SUPFAM" id="SSF55729">
    <property type="entry name" value="Acyl-CoA N-acyltransferases (Nat)"/>
    <property type="match status" value="1"/>
</dbReference>
<organism evidence="9">
    <name type="scientific">Davidia involucrata</name>
    <name type="common">Dove tree</name>
    <dbReference type="NCBI Taxonomy" id="16924"/>
    <lineage>
        <taxon>Eukaryota</taxon>
        <taxon>Viridiplantae</taxon>
        <taxon>Streptophyta</taxon>
        <taxon>Embryophyta</taxon>
        <taxon>Tracheophyta</taxon>
        <taxon>Spermatophyta</taxon>
        <taxon>Magnoliopsida</taxon>
        <taxon>eudicotyledons</taxon>
        <taxon>Gunneridae</taxon>
        <taxon>Pentapetalae</taxon>
        <taxon>asterids</taxon>
        <taxon>Cornales</taxon>
        <taxon>Nyssaceae</taxon>
        <taxon>Davidia</taxon>
    </lineage>
</organism>
<dbReference type="Pfam" id="PF22970">
    <property type="entry name" value="DUF7028"/>
    <property type="match status" value="1"/>
</dbReference>
<dbReference type="GO" id="GO:0008270">
    <property type="term" value="F:zinc ion binding"/>
    <property type="evidence" value="ECO:0007669"/>
    <property type="project" value="UniProtKB-KW"/>
</dbReference>
<feature type="compositionally biased region" description="Polar residues" evidence="7">
    <location>
        <begin position="1"/>
        <end position="10"/>
    </location>
</feature>
<gene>
    <name evidence="9" type="ORF">Din_003320</name>
</gene>
<proteinExistence type="predicted"/>
<evidence type="ECO:0000256" key="4">
    <source>
        <dbReference type="ARBA" id="ARBA00022833"/>
    </source>
</evidence>
<evidence type="ECO:0000313" key="9">
    <source>
        <dbReference type="EMBL" id="MPA33879.1"/>
    </source>
</evidence>
<evidence type="ECO:0000256" key="6">
    <source>
        <dbReference type="PROSITE-ProRule" id="PRU00146"/>
    </source>
</evidence>
<feature type="compositionally biased region" description="Basic and acidic residues" evidence="7">
    <location>
        <begin position="451"/>
        <end position="467"/>
    </location>
</feature>
<accession>A0A5B6YQC8</accession>
<feature type="region of interest" description="Disordered" evidence="7">
    <location>
        <begin position="326"/>
        <end position="414"/>
    </location>
</feature>
<dbReference type="Pfam" id="PF16135">
    <property type="entry name" value="TDBD"/>
    <property type="match status" value="1"/>
</dbReference>
<feature type="compositionally biased region" description="Low complexity" evidence="7">
    <location>
        <begin position="1515"/>
        <end position="1525"/>
    </location>
</feature>
<evidence type="ECO:0000259" key="8">
    <source>
        <dbReference type="PROSITE" id="PS50016"/>
    </source>
</evidence>
<keyword evidence="2" id="KW-0479">Metal-binding</keyword>
<dbReference type="SUPFAM" id="SSF57903">
    <property type="entry name" value="FYVE/PHD zinc finger"/>
    <property type="match status" value="1"/>
</dbReference>
<feature type="compositionally biased region" description="Basic and acidic residues" evidence="7">
    <location>
        <begin position="343"/>
        <end position="364"/>
    </location>
</feature>
<dbReference type="InterPro" id="IPR019787">
    <property type="entry name" value="Znf_PHD-finger"/>
</dbReference>
<feature type="compositionally biased region" description="Low complexity" evidence="7">
    <location>
        <begin position="82"/>
        <end position="98"/>
    </location>
</feature>
<dbReference type="InterPro" id="IPR011011">
    <property type="entry name" value="Znf_FYVE_PHD"/>
</dbReference>
<dbReference type="Pfam" id="PF23209">
    <property type="entry name" value="IDM1_C"/>
    <property type="match status" value="1"/>
</dbReference>
<feature type="compositionally biased region" description="Basic and acidic residues" evidence="7">
    <location>
        <begin position="111"/>
        <end position="122"/>
    </location>
</feature>
<feature type="compositionally biased region" description="Polar residues" evidence="7">
    <location>
        <begin position="127"/>
        <end position="142"/>
    </location>
</feature>
<name>A0A5B6YQC8_DAVIN</name>
<feature type="domain" description="PHD-type" evidence="8">
    <location>
        <begin position="782"/>
        <end position="827"/>
    </location>
</feature>
<dbReference type="PANTHER" id="PTHR46309">
    <property type="entry name" value="PHD FINGER PROTEIN 12"/>
    <property type="match status" value="1"/>
</dbReference>
<evidence type="ECO:0000256" key="2">
    <source>
        <dbReference type="ARBA" id="ARBA00022723"/>
    </source>
</evidence>
<feature type="compositionally biased region" description="Basic and acidic residues" evidence="7">
    <location>
        <begin position="13"/>
        <end position="39"/>
    </location>
</feature>
<dbReference type="PANTHER" id="PTHR46309:SF1">
    <property type="entry name" value="PHD FINGER PROTEIN 12"/>
    <property type="match status" value="1"/>
</dbReference>
<dbReference type="Pfam" id="PF00628">
    <property type="entry name" value="PHD"/>
    <property type="match status" value="1"/>
</dbReference>
<protein>
    <recommendedName>
        <fullName evidence="8">PHD-type domain-containing protein</fullName>
    </recommendedName>
</protein>
<keyword evidence="5" id="KW-0539">Nucleus</keyword>
<reference evidence="9" key="1">
    <citation type="submission" date="2019-08" db="EMBL/GenBank/DDBJ databases">
        <title>Reference gene set and small RNA set construction with multiple tissues from Davidia involucrata Baill.</title>
        <authorList>
            <person name="Yang H."/>
            <person name="Zhou C."/>
            <person name="Li G."/>
            <person name="Wang J."/>
            <person name="Gao P."/>
            <person name="Wang M."/>
            <person name="Wang R."/>
            <person name="Zhao Y."/>
        </authorList>
    </citation>
    <scope>NUCLEOTIDE SEQUENCE</scope>
    <source>
        <tissue evidence="9">Mixed with DoveR01_LX</tissue>
    </source>
</reference>
<evidence type="ECO:0000256" key="5">
    <source>
        <dbReference type="ARBA" id="ARBA00023242"/>
    </source>
</evidence>
<evidence type="ECO:0000256" key="1">
    <source>
        <dbReference type="ARBA" id="ARBA00004123"/>
    </source>
</evidence>
<dbReference type="CDD" id="cd15539">
    <property type="entry name" value="PHD1_AIRE"/>
    <property type="match status" value="1"/>
</dbReference>
<feature type="compositionally biased region" description="Basic and acidic residues" evidence="7">
    <location>
        <begin position="143"/>
        <end position="163"/>
    </location>
</feature>
<dbReference type="GO" id="GO:0003714">
    <property type="term" value="F:transcription corepressor activity"/>
    <property type="evidence" value="ECO:0007669"/>
    <property type="project" value="InterPro"/>
</dbReference>
<dbReference type="PROSITE" id="PS50016">
    <property type="entry name" value="ZF_PHD_2"/>
    <property type="match status" value="1"/>
</dbReference>
<feature type="compositionally biased region" description="Basic residues" evidence="7">
    <location>
        <begin position="372"/>
        <end position="383"/>
    </location>
</feature>
<dbReference type="EMBL" id="GHES01003320">
    <property type="protein sequence ID" value="MPA33879.1"/>
    <property type="molecule type" value="Transcribed_RNA"/>
</dbReference>
<dbReference type="InterPro" id="IPR042163">
    <property type="entry name" value="PHF12"/>
</dbReference>
<keyword evidence="3 6" id="KW-0863">Zinc-finger</keyword>
<feature type="region of interest" description="Disordered" evidence="7">
    <location>
        <begin position="80"/>
        <end position="297"/>
    </location>
</feature>
<dbReference type="InterPro" id="IPR032308">
    <property type="entry name" value="TDBD"/>
</dbReference>
<feature type="compositionally biased region" description="Basic and acidic residues" evidence="7">
    <location>
        <begin position="228"/>
        <end position="244"/>
    </location>
</feature>
<dbReference type="GO" id="GO:0006357">
    <property type="term" value="P:regulation of transcription by RNA polymerase II"/>
    <property type="evidence" value="ECO:0007669"/>
    <property type="project" value="TreeGrafter"/>
</dbReference>
<dbReference type="Gene3D" id="3.30.40.10">
    <property type="entry name" value="Zinc/RING finger domain, C3HC4 (zinc finger)"/>
    <property type="match status" value="1"/>
</dbReference>
<feature type="region of interest" description="Disordered" evidence="7">
    <location>
        <begin position="1497"/>
        <end position="1528"/>
    </location>
</feature>
<keyword evidence="4" id="KW-0862">Zinc</keyword>
<comment type="subcellular location">
    <subcellularLocation>
        <location evidence="1">Nucleus</location>
    </subcellularLocation>
</comment>
<dbReference type="GO" id="GO:0005634">
    <property type="term" value="C:nucleus"/>
    <property type="evidence" value="ECO:0007669"/>
    <property type="project" value="UniProtKB-SubCell"/>
</dbReference>
<feature type="compositionally biased region" description="Polar residues" evidence="7">
    <location>
        <begin position="171"/>
        <end position="181"/>
    </location>
</feature>
<evidence type="ECO:0000256" key="7">
    <source>
        <dbReference type="SAM" id="MobiDB-lite"/>
    </source>
</evidence>
<feature type="region of interest" description="Disordered" evidence="7">
    <location>
        <begin position="561"/>
        <end position="648"/>
    </location>
</feature>
<feature type="region of interest" description="Disordered" evidence="7">
    <location>
        <begin position="1"/>
        <end position="40"/>
    </location>
</feature>
<feature type="region of interest" description="Disordered" evidence="7">
    <location>
        <begin position="447"/>
        <end position="467"/>
    </location>
</feature>
<dbReference type="InterPro" id="IPR056511">
    <property type="entry name" value="IDM1_C"/>
</dbReference>
<feature type="compositionally biased region" description="Basic residues" evidence="7">
    <location>
        <begin position="611"/>
        <end position="620"/>
    </location>
</feature>
<dbReference type="InterPro" id="IPR016181">
    <property type="entry name" value="Acyl_CoA_acyltransferase"/>
</dbReference>
<dbReference type="SMART" id="SM00249">
    <property type="entry name" value="PHD"/>
    <property type="match status" value="2"/>
</dbReference>
<feature type="compositionally biased region" description="Basic residues" evidence="7">
    <location>
        <begin position="278"/>
        <end position="287"/>
    </location>
</feature>
<feature type="compositionally biased region" description="Basic and acidic residues" evidence="7">
    <location>
        <begin position="195"/>
        <end position="214"/>
    </location>
</feature>
<evidence type="ECO:0000256" key="3">
    <source>
        <dbReference type="ARBA" id="ARBA00022771"/>
    </source>
</evidence>
<dbReference type="InterPro" id="IPR013083">
    <property type="entry name" value="Znf_RING/FYVE/PHD"/>
</dbReference>